<reference evidence="2" key="2">
    <citation type="journal article" date="2021" name="Syst. Appl. Microbiol.">
        <title>Roseomonas hellenica sp. nov., isolated from roots of wild-growing Alkanna tinctoria.</title>
        <authorList>
            <person name="Rat A."/>
            <person name="Naranjo H.D."/>
            <person name="Lebbe L."/>
            <person name="Cnockaert M."/>
            <person name="Krigas N."/>
            <person name="Grigoriadou K."/>
            <person name="Maloupa E."/>
            <person name="Willems A."/>
        </authorList>
    </citation>
    <scope>NUCLEOTIDE SEQUENCE</scope>
    <source>
        <strain evidence="2">LMG 28251</strain>
    </source>
</reference>
<feature type="region of interest" description="Disordered" evidence="1">
    <location>
        <begin position="21"/>
        <end position="46"/>
    </location>
</feature>
<sequence>MATDLKRIMEQLLGGTGGLGGLLRGGQAAPPPGAPPSSVAQPGSGGLGGMLGSGGLGGLLGGGGLSGGLGDILGRLRGPMGGAGQAAAAGGLLGSVLGGRGGGGLLRVGGMALLGLLAHRAYGQWKAQQDTGAAVPPADAFAQPGAADSEGKPFGLSVIRAMVAAARADGQLDAQEHERIFAEAERMALSEEEKGEIFGVLETPADPLAIARLAASDAQKAELYLASSMAMGGADSASERAYLSALAGALKLTPELRAQLDAQLAEAKAAQPPA</sequence>
<dbReference type="InterPro" id="IPR029024">
    <property type="entry name" value="TerB-like"/>
</dbReference>
<dbReference type="AlphaFoldDB" id="A0AAF1KUF8"/>
<reference evidence="2" key="1">
    <citation type="submission" date="2020-01" db="EMBL/GenBank/DDBJ databases">
        <authorList>
            <person name="Rat A."/>
        </authorList>
    </citation>
    <scope>NUCLEOTIDE SEQUENCE</scope>
    <source>
        <strain evidence="2">LMG 28251</strain>
    </source>
</reference>
<protein>
    <submittedName>
        <fullName evidence="2">Tellurite resistance TerB family protein</fullName>
    </submittedName>
</protein>
<dbReference type="Proteomes" id="UP001196068">
    <property type="component" value="Unassembled WGS sequence"/>
</dbReference>
<evidence type="ECO:0000256" key="1">
    <source>
        <dbReference type="SAM" id="MobiDB-lite"/>
    </source>
</evidence>
<dbReference type="Pfam" id="PF04391">
    <property type="entry name" value="DUF533"/>
    <property type="match status" value="1"/>
</dbReference>
<dbReference type="RefSeq" id="WP_211874943.1">
    <property type="nucleotide sequence ID" value="NZ_JAAEDH010000015.1"/>
</dbReference>
<name>A0AAF1KUF8_9PROT</name>
<evidence type="ECO:0000313" key="3">
    <source>
        <dbReference type="Proteomes" id="UP001196068"/>
    </source>
</evidence>
<evidence type="ECO:0000313" key="2">
    <source>
        <dbReference type="EMBL" id="MBR0656097.1"/>
    </source>
</evidence>
<dbReference type="SUPFAM" id="SSF158682">
    <property type="entry name" value="TerB-like"/>
    <property type="match status" value="1"/>
</dbReference>
<accession>A0AAF1KUF8</accession>
<proteinExistence type="predicted"/>
<keyword evidence="3" id="KW-1185">Reference proteome</keyword>
<dbReference type="CDD" id="cd07178">
    <property type="entry name" value="terB_like_YebE"/>
    <property type="match status" value="1"/>
</dbReference>
<comment type="caution">
    <text evidence="2">The sequence shown here is derived from an EMBL/GenBank/DDBJ whole genome shotgun (WGS) entry which is preliminary data.</text>
</comment>
<gene>
    <name evidence="2" type="ORF">GXW79_13520</name>
</gene>
<dbReference type="InterPro" id="IPR007486">
    <property type="entry name" value="YebE"/>
</dbReference>
<organism evidence="2 3">
    <name type="scientific">Plastoroseomonas arctica</name>
    <dbReference type="NCBI Taxonomy" id="1509237"/>
    <lineage>
        <taxon>Bacteria</taxon>
        <taxon>Pseudomonadati</taxon>
        <taxon>Pseudomonadota</taxon>
        <taxon>Alphaproteobacteria</taxon>
        <taxon>Acetobacterales</taxon>
        <taxon>Acetobacteraceae</taxon>
        <taxon>Plastoroseomonas</taxon>
    </lineage>
</organism>
<dbReference type="Gene3D" id="1.10.3680.10">
    <property type="entry name" value="TerB-like"/>
    <property type="match status" value="1"/>
</dbReference>
<dbReference type="EMBL" id="JAAEDH010000015">
    <property type="protein sequence ID" value="MBR0656097.1"/>
    <property type="molecule type" value="Genomic_DNA"/>
</dbReference>